<keyword evidence="2" id="KW-1185">Reference proteome</keyword>
<accession>A0A2J6SVQ6</accession>
<dbReference type="Proteomes" id="UP000235371">
    <property type="component" value="Unassembled WGS sequence"/>
</dbReference>
<evidence type="ECO:0000313" key="2">
    <source>
        <dbReference type="Proteomes" id="UP000235371"/>
    </source>
</evidence>
<dbReference type="Pfam" id="PF11951">
    <property type="entry name" value="Fungal_trans_2"/>
    <property type="match status" value="1"/>
</dbReference>
<dbReference type="EMBL" id="KZ613856">
    <property type="protein sequence ID" value="PMD54861.1"/>
    <property type="molecule type" value="Genomic_DNA"/>
</dbReference>
<dbReference type="PANTHER" id="PTHR37540">
    <property type="entry name" value="TRANSCRIPTION FACTOR (ACR-2), PUTATIVE-RELATED-RELATED"/>
    <property type="match status" value="1"/>
</dbReference>
<dbReference type="InterPro" id="IPR021858">
    <property type="entry name" value="Fun_TF"/>
</dbReference>
<evidence type="ECO:0000313" key="1">
    <source>
        <dbReference type="EMBL" id="PMD54861.1"/>
    </source>
</evidence>
<dbReference type="AlphaFoldDB" id="A0A2J6SVQ6"/>
<protein>
    <submittedName>
        <fullName evidence="1">Uncharacterized protein</fullName>
    </submittedName>
</protein>
<name>A0A2J6SVQ6_9HELO</name>
<dbReference type="GeneID" id="36589175"/>
<sequence>MHALLFGAAVHMDVLRRPRINLDNPIRLHHKVQTMKLLKEELRSPEKMPLDDVILSVLALGTNEVETMVKNTSYQTRAPFNSPLSSAQWLDVYGSMSSVPAHVVAMRSLVRRRGGLESIELHGLAEVLSLSDILGSTQHMCKPYWPLLRRAITTDDAHSVSPRNLGQAFQTLVSFGININAANVLQSMVDLTFNIESHCRGINLISDLKVFIEKRNTIQHSLMSLPTGDELEYGEISSVCLYESIRHAAIIYSVAVTFPLPPVSGIFRKLAGSLKDILEKSKLDPCWQLYPKTLLWMLILGGIAALETTHRAWYVRNLAALSNALDLTEWKDIAEEAENYLWLESACDAGGSSLWDEVKNERLLDGGDVTEIPGF</sequence>
<dbReference type="InParanoid" id="A0A2J6SVQ6"/>
<gene>
    <name evidence="1" type="ORF">K444DRAFT_617324</name>
</gene>
<proteinExistence type="predicted"/>
<dbReference type="STRING" id="1095630.A0A2J6SVQ6"/>
<dbReference type="PANTHER" id="PTHR37540:SF5">
    <property type="entry name" value="TRANSCRIPTION FACTOR DOMAIN-CONTAINING PROTEIN"/>
    <property type="match status" value="1"/>
</dbReference>
<dbReference type="RefSeq" id="XP_024731765.1">
    <property type="nucleotide sequence ID" value="XM_024881098.1"/>
</dbReference>
<reference evidence="1 2" key="1">
    <citation type="submission" date="2016-04" db="EMBL/GenBank/DDBJ databases">
        <title>A degradative enzymes factory behind the ericoid mycorrhizal symbiosis.</title>
        <authorList>
            <consortium name="DOE Joint Genome Institute"/>
            <person name="Martino E."/>
            <person name="Morin E."/>
            <person name="Grelet G."/>
            <person name="Kuo A."/>
            <person name="Kohler A."/>
            <person name="Daghino S."/>
            <person name="Barry K."/>
            <person name="Choi C."/>
            <person name="Cichocki N."/>
            <person name="Clum A."/>
            <person name="Copeland A."/>
            <person name="Hainaut M."/>
            <person name="Haridas S."/>
            <person name="Labutti K."/>
            <person name="Lindquist E."/>
            <person name="Lipzen A."/>
            <person name="Khouja H.-R."/>
            <person name="Murat C."/>
            <person name="Ohm R."/>
            <person name="Olson A."/>
            <person name="Spatafora J."/>
            <person name="Veneault-Fourrey C."/>
            <person name="Henrissat B."/>
            <person name="Grigoriev I."/>
            <person name="Martin F."/>
            <person name="Perotto S."/>
        </authorList>
    </citation>
    <scope>NUCLEOTIDE SEQUENCE [LARGE SCALE GENOMIC DNA]</scope>
    <source>
        <strain evidence="1 2">E</strain>
    </source>
</reference>
<organism evidence="1 2">
    <name type="scientific">Hyaloscypha bicolor E</name>
    <dbReference type="NCBI Taxonomy" id="1095630"/>
    <lineage>
        <taxon>Eukaryota</taxon>
        <taxon>Fungi</taxon>
        <taxon>Dikarya</taxon>
        <taxon>Ascomycota</taxon>
        <taxon>Pezizomycotina</taxon>
        <taxon>Leotiomycetes</taxon>
        <taxon>Helotiales</taxon>
        <taxon>Hyaloscyphaceae</taxon>
        <taxon>Hyaloscypha</taxon>
        <taxon>Hyaloscypha bicolor</taxon>
    </lineage>
</organism>
<dbReference type="OrthoDB" id="3469466at2759"/>